<dbReference type="Gene3D" id="3.40.50.2000">
    <property type="entry name" value="Glycogen Phosphorylase B"/>
    <property type="match status" value="1"/>
</dbReference>
<evidence type="ECO:0000256" key="6">
    <source>
        <dbReference type="ARBA" id="ARBA00023136"/>
    </source>
</evidence>
<feature type="transmembrane region" description="Helical" evidence="10">
    <location>
        <begin position="40"/>
        <end position="57"/>
    </location>
</feature>
<dbReference type="Proteomes" id="UP000673447">
    <property type="component" value="Unassembled WGS sequence"/>
</dbReference>
<evidence type="ECO:0000259" key="11">
    <source>
        <dbReference type="Pfam" id="PF02350"/>
    </source>
</evidence>
<feature type="transmembrane region" description="Helical" evidence="10">
    <location>
        <begin position="282"/>
        <end position="302"/>
    </location>
</feature>
<dbReference type="InterPro" id="IPR003331">
    <property type="entry name" value="UDP_GlcNAc_Epimerase_2_dom"/>
</dbReference>
<evidence type="ECO:0000256" key="4">
    <source>
        <dbReference type="ARBA" id="ARBA00022692"/>
    </source>
</evidence>
<dbReference type="GO" id="GO:0009103">
    <property type="term" value="P:lipopolysaccharide biosynthetic process"/>
    <property type="evidence" value="ECO:0007669"/>
    <property type="project" value="TreeGrafter"/>
</dbReference>
<dbReference type="GO" id="GO:0046872">
    <property type="term" value="F:metal ion binding"/>
    <property type="evidence" value="ECO:0007669"/>
    <property type="project" value="UniProtKB-KW"/>
</dbReference>
<evidence type="ECO:0000256" key="9">
    <source>
        <dbReference type="SAM" id="MobiDB-lite"/>
    </source>
</evidence>
<dbReference type="PANTHER" id="PTHR22926:SF3">
    <property type="entry name" value="UNDECAPRENYL-PHOSPHATE ALPHA-N-ACETYLGLUCOSAMINYL 1-PHOSPHATE TRANSFERASE"/>
    <property type="match status" value="1"/>
</dbReference>
<dbReference type="Pfam" id="PF00953">
    <property type="entry name" value="Glycos_transf_4"/>
    <property type="match status" value="1"/>
</dbReference>
<feature type="transmembrane region" description="Helical" evidence="10">
    <location>
        <begin position="129"/>
        <end position="148"/>
    </location>
</feature>
<evidence type="ECO:0000256" key="2">
    <source>
        <dbReference type="ARBA" id="ARBA00022475"/>
    </source>
</evidence>
<dbReference type="AlphaFoldDB" id="A0A940X6Z2"/>
<comment type="similarity">
    <text evidence="8">Belongs to the UDP-N-acetylglucosamine 2-epimerase family.</text>
</comment>
<keyword evidence="3" id="KW-0808">Transferase</keyword>
<name>A0A940X6Z2_9GAMM</name>
<protein>
    <submittedName>
        <fullName evidence="12">UDP-N-acetylglucosamine 2-epimerase</fullName>
    </submittedName>
</protein>
<dbReference type="GO" id="GO:0071555">
    <property type="term" value="P:cell wall organization"/>
    <property type="evidence" value="ECO:0007669"/>
    <property type="project" value="TreeGrafter"/>
</dbReference>
<dbReference type="InterPro" id="IPR000715">
    <property type="entry name" value="Glycosyl_transferase_4"/>
</dbReference>
<keyword evidence="8" id="KW-0413">Isomerase</keyword>
<feature type="binding site" evidence="7">
    <location>
        <position position="121"/>
    </location>
    <ligand>
        <name>Mg(2+)</name>
        <dbReference type="ChEBI" id="CHEBI:18420"/>
    </ligand>
</feature>
<keyword evidence="13" id="KW-1185">Reference proteome</keyword>
<keyword evidence="6 10" id="KW-0472">Membrane</keyword>
<dbReference type="EMBL" id="JAGKTC010000003">
    <property type="protein sequence ID" value="MBP3985330.1"/>
    <property type="molecule type" value="Genomic_DNA"/>
</dbReference>
<evidence type="ECO:0000256" key="7">
    <source>
        <dbReference type="PIRSR" id="PIRSR600715-1"/>
    </source>
</evidence>
<feature type="region of interest" description="Disordered" evidence="9">
    <location>
        <begin position="549"/>
        <end position="578"/>
    </location>
</feature>
<dbReference type="GO" id="GO:0044038">
    <property type="term" value="P:cell wall macromolecule biosynthetic process"/>
    <property type="evidence" value="ECO:0007669"/>
    <property type="project" value="TreeGrafter"/>
</dbReference>
<dbReference type="GO" id="GO:0016853">
    <property type="term" value="F:isomerase activity"/>
    <property type="evidence" value="ECO:0007669"/>
    <property type="project" value="UniProtKB-KW"/>
</dbReference>
<proteinExistence type="inferred from homology"/>
<evidence type="ECO:0000256" key="3">
    <source>
        <dbReference type="ARBA" id="ARBA00022679"/>
    </source>
</evidence>
<reference evidence="12" key="1">
    <citation type="journal article" date="2016" name="Int. J. Syst. Evol. Microbiol.">
        <title>Pseudoxanthomonas helianthi sp. nov., isolated from roots of Jerusalem artichoke (Helianthus tuberosus).</title>
        <authorList>
            <person name="Kittiwongwattana C."/>
            <person name="Thawai C."/>
        </authorList>
    </citation>
    <scope>NUCLEOTIDE SEQUENCE</scope>
    <source>
        <strain evidence="12">110414</strain>
    </source>
</reference>
<comment type="caution">
    <text evidence="12">The sequence shown here is derived from an EMBL/GenBank/DDBJ whole genome shotgun (WGS) entry which is preliminary data.</text>
</comment>
<keyword evidence="2" id="KW-1003">Cell membrane</keyword>
<feature type="compositionally biased region" description="Low complexity" evidence="9">
    <location>
        <begin position="551"/>
        <end position="560"/>
    </location>
</feature>
<evidence type="ECO:0000256" key="10">
    <source>
        <dbReference type="SAM" id="Phobius"/>
    </source>
</evidence>
<dbReference type="PANTHER" id="PTHR22926">
    <property type="entry name" value="PHOSPHO-N-ACETYLMURAMOYL-PENTAPEPTIDE-TRANSFERASE"/>
    <property type="match status" value="1"/>
</dbReference>
<dbReference type="GO" id="GO:0005886">
    <property type="term" value="C:plasma membrane"/>
    <property type="evidence" value="ECO:0007669"/>
    <property type="project" value="UniProtKB-SubCell"/>
</dbReference>
<evidence type="ECO:0000313" key="12">
    <source>
        <dbReference type="EMBL" id="MBP3985330.1"/>
    </source>
</evidence>
<feature type="transmembrane region" description="Helical" evidence="10">
    <location>
        <begin position="251"/>
        <end position="276"/>
    </location>
</feature>
<reference evidence="12" key="2">
    <citation type="submission" date="2021-03" db="EMBL/GenBank/DDBJ databases">
        <authorList>
            <person name="Cao W."/>
        </authorList>
    </citation>
    <scope>NUCLEOTIDE SEQUENCE</scope>
    <source>
        <strain evidence="12">110414</strain>
    </source>
</reference>
<dbReference type="SUPFAM" id="SSF53756">
    <property type="entry name" value="UDP-Glycosyltransferase/glycogen phosphorylase"/>
    <property type="match status" value="1"/>
</dbReference>
<evidence type="ECO:0000256" key="1">
    <source>
        <dbReference type="ARBA" id="ARBA00004651"/>
    </source>
</evidence>
<dbReference type="GO" id="GO:0016780">
    <property type="term" value="F:phosphotransferase activity, for other substituted phosphate groups"/>
    <property type="evidence" value="ECO:0007669"/>
    <property type="project" value="InterPro"/>
</dbReference>
<keyword evidence="7" id="KW-0460">Magnesium</keyword>
<comment type="subcellular location">
    <subcellularLocation>
        <location evidence="1">Cell membrane</location>
        <topology evidence="1">Multi-pass membrane protein</topology>
    </subcellularLocation>
</comment>
<accession>A0A940X6Z2</accession>
<evidence type="ECO:0000256" key="8">
    <source>
        <dbReference type="RuleBase" id="RU003513"/>
    </source>
</evidence>
<keyword evidence="7" id="KW-0479">Metal-binding</keyword>
<feature type="domain" description="UDP-N-acetylglucosamine 2-epimerase" evidence="11">
    <location>
        <begin position="419"/>
        <end position="535"/>
    </location>
</feature>
<keyword evidence="4 10" id="KW-0812">Transmembrane</keyword>
<feature type="transmembrane region" description="Helical" evidence="10">
    <location>
        <begin position="182"/>
        <end position="204"/>
    </location>
</feature>
<feature type="transmembrane region" description="Helical" evidence="10">
    <location>
        <begin position="99"/>
        <end position="117"/>
    </location>
</feature>
<sequence>MTDRPDARKQHSGRIPLIGGLCFFLGTLAGLCYLGYLDNFTLSLVTGSVLIVAVGAVDDFHDLSVRTRLVVEMCVVGWVIAMTGYYVDGLGPLFGSGEFHLGWLGIPVTVVAVIGLINAYNMLDGIDGLAAAMAMAAIGSVLLMGNFAGGHPGALLFLEVLFAALIPYVCVNLGWPDGRKVFMGDAGSTLIGFVLAWGLIYLSHDSVRRLAPVDVLWCVALPVMDTLAVMYRRIRQGKSPFKPDRQHLHHLLLDAGFAPRAALLVIVAVAGLLTAFGYALRGAPGVLGLVAFVAVTVLYMLWGERAVAMAGRANALLFTPKTSPDTAGATTTGDEIALGDDWRGEVQVAGINSHSLHLLPDSGRTTHGNEDGETTRMRMLCVAPSAGDAIAIASIMHNMVDDDRFEPALCAERAAEPVLEALDLHADFNLRQSSGEVTASSLHGMERLLGAARPDAVLVPVNSPAAVATSLAARACDIPVVCIGEEPRTEASATHDIADAGRRIVRTLAALHVTSSESTGRELIAAGVPAERVLVARDDEQVLEALSELGSAQAASSSPAGLADRDDADPDQALRKAS</sequence>
<dbReference type="CDD" id="cd06853">
    <property type="entry name" value="GT_WecA_like"/>
    <property type="match status" value="1"/>
</dbReference>
<comment type="cofactor">
    <cofactor evidence="7">
        <name>Mg(2+)</name>
        <dbReference type="ChEBI" id="CHEBI:18420"/>
    </cofactor>
</comment>
<dbReference type="RefSeq" id="WP_210537201.1">
    <property type="nucleotide sequence ID" value="NZ_JAGKTC010000003.1"/>
</dbReference>
<evidence type="ECO:0000313" key="13">
    <source>
        <dbReference type="Proteomes" id="UP000673447"/>
    </source>
</evidence>
<feature type="transmembrane region" description="Helical" evidence="10">
    <location>
        <begin position="69"/>
        <end position="87"/>
    </location>
</feature>
<feature type="binding site" evidence="7">
    <location>
        <position position="185"/>
    </location>
    <ligand>
        <name>Mg(2+)</name>
        <dbReference type="ChEBI" id="CHEBI:18420"/>
    </ligand>
</feature>
<gene>
    <name evidence="12" type="ORF">J5837_13030</name>
</gene>
<feature type="transmembrane region" description="Helical" evidence="10">
    <location>
        <begin position="12"/>
        <end position="34"/>
    </location>
</feature>
<dbReference type="Pfam" id="PF02350">
    <property type="entry name" value="Epimerase_2"/>
    <property type="match status" value="1"/>
</dbReference>
<keyword evidence="5 10" id="KW-1133">Transmembrane helix</keyword>
<feature type="transmembrane region" description="Helical" evidence="10">
    <location>
        <begin position="154"/>
        <end position="175"/>
    </location>
</feature>
<evidence type="ECO:0000256" key="5">
    <source>
        <dbReference type="ARBA" id="ARBA00022989"/>
    </source>
</evidence>
<organism evidence="12 13">
    <name type="scientific">Pseudoxanthomonas helianthi</name>
    <dbReference type="NCBI Taxonomy" id="1453541"/>
    <lineage>
        <taxon>Bacteria</taxon>
        <taxon>Pseudomonadati</taxon>
        <taxon>Pseudomonadota</taxon>
        <taxon>Gammaproteobacteria</taxon>
        <taxon>Lysobacterales</taxon>
        <taxon>Lysobacteraceae</taxon>
        <taxon>Pseudoxanthomonas</taxon>
    </lineage>
</organism>